<reference evidence="1 2" key="1">
    <citation type="submission" date="2021-02" db="EMBL/GenBank/DDBJ databases">
        <title>Bacillus sp. RD4P76, an endophyte from a halophyte.</title>
        <authorList>
            <person name="Sun J.-Q."/>
        </authorList>
    </citation>
    <scope>NUCLEOTIDE SEQUENCE [LARGE SCALE GENOMIC DNA]</scope>
    <source>
        <strain evidence="1 2">RD4P76</strain>
    </source>
</reference>
<keyword evidence="2" id="KW-1185">Reference proteome</keyword>
<dbReference type="EMBL" id="JAFELM010000043">
    <property type="protein sequence ID" value="MBM6619389.1"/>
    <property type="molecule type" value="Genomic_DNA"/>
</dbReference>
<evidence type="ECO:0008006" key="3">
    <source>
        <dbReference type="Google" id="ProtNLM"/>
    </source>
</evidence>
<accession>A0ABS2DLM7</accession>
<name>A0ABS2DLM7_9BACI</name>
<comment type="caution">
    <text evidence="1">The sequence shown here is derived from an EMBL/GenBank/DDBJ whole genome shotgun (WGS) entry which is preliminary data.</text>
</comment>
<gene>
    <name evidence="1" type="ORF">JR050_17140</name>
</gene>
<dbReference type="RefSeq" id="WP_204204842.1">
    <property type="nucleotide sequence ID" value="NZ_JAFELM010000043.1"/>
</dbReference>
<protein>
    <recommendedName>
        <fullName evidence="3">YodL-like protein</fullName>
    </recommendedName>
</protein>
<evidence type="ECO:0000313" key="2">
    <source>
        <dbReference type="Proteomes" id="UP001518925"/>
    </source>
</evidence>
<sequence length="105" mass="12569">MHPPVTTKAIEEKICYDITIMQTPKIGQKKGYRQVFRYDVVASNHDEAIYEVFRTFNVKDLMPKDTPARFIRTWDILYFDEGLNGVTYYQLQPEGWKKIRRIHVR</sequence>
<organism evidence="1 2">
    <name type="scientific">Bacillus suaedaesalsae</name>
    <dbReference type="NCBI Taxonomy" id="2810349"/>
    <lineage>
        <taxon>Bacteria</taxon>
        <taxon>Bacillati</taxon>
        <taxon>Bacillota</taxon>
        <taxon>Bacilli</taxon>
        <taxon>Bacillales</taxon>
        <taxon>Bacillaceae</taxon>
        <taxon>Bacillus</taxon>
    </lineage>
</organism>
<proteinExistence type="predicted"/>
<evidence type="ECO:0000313" key="1">
    <source>
        <dbReference type="EMBL" id="MBM6619389.1"/>
    </source>
</evidence>
<dbReference type="Proteomes" id="UP001518925">
    <property type="component" value="Unassembled WGS sequence"/>
</dbReference>